<dbReference type="EMBL" id="JAULSV010000007">
    <property type="protein sequence ID" value="KAK0639124.1"/>
    <property type="molecule type" value="Genomic_DNA"/>
</dbReference>
<comment type="caution">
    <text evidence="1">The sequence shown here is derived from an EMBL/GenBank/DDBJ whole genome shotgun (WGS) entry which is preliminary data.</text>
</comment>
<dbReference type="Proteomes" id="UP001174936">
    <property type="component" value="Unassembled WGS sequence"/>
</dbReference>
<gene>
    <name evidence="1" type="ORF">B0T16DRAFT_517872</name>
</gene>
<proteinExistence type="predicted"/>
<evidence type="ECO:0000313" key="1">
    <source>
        <dbReference type="EMBL" id="KAK0639124.1"/>
    </source>
</evidence>
<reference evidence="1" key="1">
    <citation type="submission" date="2023-06" db="EMBL/GenBank/DDBJ databases">
        <title>Genome-scale phylogeny and comparative genomics of the fungal order Sordariales.</title>
        <authorList>
            <consortium name="Lawrence Berkeley National Laboratory"/>
            <person name="Hensen N."/>
            <person name="Bonometti L."/>
            <person name="Westerberg I."/>
            <person name="Brannstrom I.O."/>
            <person name="Guillou S."/>
            <person name="Cros-Aarteil S."/>
            <person name="Calhoun S."/>
            <person name="Haridas S."/>
            <person name="Kuo A."/>
            <person name="Mondo S."/>
            <person name="Pangilinan J."/>
            <person name="Riley R."/>
            <person name="Labutti K."/>
            <person name="Andreopoulos B."/>
            <person name="Lipzen A."/>
            <person name="Chen C."/>
            <person name="Yanf M."/>
            <person name="Daum C."/>
            <person name="Ng V."/>
            <person name="Clum A."/>
            <person name="Steindorff A."/>
            <person name="Ohm R."/>
            <person name="Martin F."/>
            <person name="Silar P."/>
            <person name="Natvig D."/>
            <person name="Lalanne C."/>
            <person name="Gautier V."/>
            <person name="Ament-Velasquez S.L."/>
            <person name="Kruys A."/>
            <person name="Hutchinson M.I."/>
            <person name="Powell A.J."/>
            <person name="Barry K."/>
            <person name="Miller A.N."/>
            <person name="Grigoriev I.V."/>
            <person name="Debuchy R."/>
            <person name="Gladieux P."/>
            <person name="Thoren M.H."/>
            <person name="Johannesson H."/>
        </authorList>
    </citation>
    <scope>NUCLEOTIDE SEQUENCE</scope>
    <source>
        <strain evidence="1">SMH2532-1</strain>
    </source>
</reference>
<dbReference type="AlphaFoldDB" id="A0AA40CJ76"/>
<sequence length="623" mass="66467">MAKVQGIFQSCVDPGLFSMTYICDGTVVDCSLITTLPGLICTVDNRSTTCSDGFTCPSSGVQFTTKTQFDLAGSDFSFSKTVQSETCEWALSQDEGSTDVSASSTGSSCGTDNGAASAASRRIYSPSWRSLVAFLAMLLLVLPASATPTPSVSGTEVIIRSDQQLDGIFEPRTADNNGDLASRALPEEIAVWRRYWKSFTEPTKPQPFDPEKFYKIFRSMTVRETVRAGLSTADWSMIAEDAWGHLSAAIQNAACRQMLSEGDSRTWKNRVVGPVTKDATEVCVKSVKLRAMAIVKDPKKYFTKFKPTRGMAALMIGAFVACDTMVNLAAEALFSTMAPQLKLLPSSMCNGACFDDSYKRLTDAENCGKCGIKGPGACVISECNSAATSDTLSKCGQAPNRDSCACVAADLDNAHCVLYSSSVFNQLTDSCLTTADCDPSQVCAAFPGGSGGKACLDATSCQQSETPSGPTETLPENRVWQLRYEDEDGRPIWSENPVHLATVSRGSYLITASESTKPTVNTKCVPIGASGTSTVGGGGIVGGVPGKTYLPKNGDFYFGYDDETLLSAVDYDTCCLYLYASADCSGPEAAEYSGGCQVMFGPLPVDIWSYQVKNCRMMLPSST</sequence>
<protein>
    <submittedName>
        <fullName evidence="1">Uncharacterized protein</fullName>
    </submittedName>
</protein>
<name>A0AA40CJ76_9PEZI</name>
<evidence type="ECO:0000313" key="2">
    <source>
        <dbReference type="Proteomes" id="UP001174936"/>
    </source>
</evidence>
<keyword evidence="2" id="KW-1185">Reference proteome</keyword>
<accession>A0AA40CJ76</accession>
<organism evidence="1 2">
    <name type="scientific">Cercophora newfieldiana</name>
    <dbReference type="NCBI Taxonomy" id="92897"/>
    <lineage>
        <taxon>Eukaryota</taxon>
        <taxon>Fungi</taxon>
        <taxon>Dikarya</taxon>
        <taxon>Ascomycota</taxon>
        <taxon>Pezizomycotina</taxon>
        <taxon>Sordariomycetes</taxon>
        <taxon>Sordariomycetidae</taxon>
        <taxon>Sordariales</taxon>
        <taxon>Lasiosphaeriaceae</taxon>
        <taxon>Cercophora</taxon>
    </lineage>
</organism>